<keyword evidence="2" id="KW-1185">Reference proteome</keyword>
<dbReference type="RefSeq" id="WP_149998228.1">
    <property type="nucleotide sequence ID" value="NZ_WUBZ01000042.1"/>
</dbReference>
<dbReference type="EMBL" id="WUBZ01000042">
    <property type="protein sequence ID" value="MWV55094.1"/>
    <property type="molecule type" value="Genomic_DNA"/>
</dbReference>
<gene>
    <name evidence="1" type="ORF">GJ685_08510</name>
</gene>
<dbReference type="SUPFAM" id="SSF50630">
    <property type="entry name" value="Acid proteases"/>
    <property type="match status" value="1"/>
</dbReference>
<reference evidence="1 2" key="1">
    <citation type="submission" date="2019-11" db="EMBL/GenBank/DDBJ databases">
        <title>Green- and brown-colored morphotypes of Chlorobia in the stratified aquatic ecosystems of Kandalaksha Gulf (White Sea): A model for study of the accessory genome evolution.</title>
        <authorList>
            <person name="Grouzdev D.S."/>
        </authorList>
    </citation>
    <scope>NUCLEOTIDE SEQUENCE [LARGE SCALE GENOMIC DNA]</scope>
    <source>
        <strain evidence="1 2">ZM</strain>
    </source>
</reference>
<sequence>MITIDFTEISGHILVPVAYGQALIDTGSPGSFAPAPFQFAGREYAPPAAMACFSPERLSELSGIQIDALIGCDILSELTVRFRWHDRKIDIGEDVPDAPSHEHFTPLMGTPVFSVGLGGRDAKALFDTGAHLSYIDPALVAGMKATGNKADFHPMCGPYIAPTYMVSTSLVDFEHDLKYGVLSGTVGQMTAMAMAASGTSAIIGTSLLEHFDCTISWQRGTVSWTPNQG</sequence>
<dbReference type="InterPro" id="IPR021109">
    <property type="entry name" value="Peptidase_aspartic_dom_sf"/>
</dbReference>
<accession>A0ABW9UTP6</accession>
<evidence type="ECO:0000313" key="1">
    <source>
        <dbReference type="EMBL" id="MWV55094.1"/>
    </source>
</evidence>
<evidence type="ECO:0000313" key="2">
    <source>
        <dbReference type="Proteomes" id="UP000489351"/>
    </source>
</evidence>
<name>A0ABW9UTP6_CHLPH</name>
<dbReference type="Gene3D" id="2.40.70.10">
    <property type="entry name" value="Acid Proteases"/>
    <property type="match status" value="1"/>
</dbReference>
<comment type="caution">
    <text evidence="1">The sequence shown here is derived from an EMBL/GenBank/DDBJ whole genome shotgun (WGS) entry which is preliminary data.</text>
</comment>
<evidence type="ECO:0008006" key="3">
    <source>
        <dbReference type="Google" id="ProtNLM"/>
    </source>
</evidence>
<protein>
    <recommendedName>
        <fullName evidence="3">Peptidase A2 domain-containing protein</fullName>
    </recommendedName>
</protein>
<proteinExistence type="predicted"/>
<dbReference type="Proteomes" id="UP000489351">
    <property type="component" value="Unassembled WGS sequence"/>
</dbReference>
<organism evidence="1 2">
    <name type="scientific">Chlorobium phaeovibrioides</name>
    <dbReference type="NCBI Taxonomy" id="1094"/>
    <lineage>
        <taxon>Bacteria</taxon>
        <taxon>Pseudomonadati</taxon>
        <taxon>Chlorobiota</taxon>
        <taxon>Chlorobiia</taxon>
        <taxon>Chlorobiales</taxon>
        <taxon>Chlorobiaceae</taxon>
        <taxon>Chlorobium/Pelodictyon group</taxon>
        <taxon>Chlorobium</taxon>
    </lineage>
</organism>